<dbReference type="Gene3D" id="2.40.128.340">
    <property type="match status" value="1"/>
</dbReference>
<accession>A0A815RYM1</accession>
<dbReference type="OrthoDB" id="10250728at2759"/>
<sequence>MTYTSGGASRLRGVALADMNNDTETDIIVANYGTNNIGVLLGYGNGTFTSQIILYTAPNSHPLAVSIADFNGDNYSDIAMPNYLTKTVDILLGTEKGAFIPQVNYGIGSLQAFVLVSGDFNNDGRSDIVVGYDSRDTLSVLSSYNPGSFQNQMKYSTGSRKRSDSPKSRSVAVGDFNNDTRLDIVVVNSGSNNVSVLLGYGNGSFQNQMTYSTGSYPQSVAVGDFNNDTRLDIVVANSNSPDVSVLLGYGNGSFQNQMTYSTGNWPQSVAVGDFNNDTRLDIVVSNYISNVSVLLGYGNGSFQNQMTYSTGSYPRSVAVGDFNNDTRLDIVVANDDTNDVSILLGYANEVFVSQTILTSGNGSQPRSFVVNDFNNDGCMDIGVANSGTDNIGIFLGYGNFSFASPTIYPTGPNSSPYGVAAGDFNNDTYIDIVVANYGSNNIGIFLGMGNGSFANQTTYSTDSSPYSAAVGDFDNDCILDIIISNYENNNLGVLRGYGNGAFGSIVLIQLKYGTHPFSVLVDDLNNDGKLDLIVANNGTDNLQVFVQTC</sequence>
<evidence type="ECO:0000256" key="2">
    <source>
        <dbReference type="SAM" id="MobiDB-lite"/>
    </source>
</evidence>
<dbReference type="Pfam" id="PF13517">
    <property type="entry name" value="FG-GAP_3"/>
    <property type="match status" value="5"/>
</dbReference>
<dbReference type="InterPro" id="IPR028994">
    <property type="entry name" value="Integrin_alpha_N"/>
</dbReference>
<dbReference type="SUPFAM" id="SSF69318">
    <property type="entry name" value="Integrin alpha N-terminal domain"/>
    <property type="match status" value="1"/>
</dbReference>
<dbReference type="PANTHER" id="PTHR46580">
    <property type="entry name" value="SENSOR KINASE-RELATED"/>
    <property type="match status" value="1"/>
</dbReference>
<reference evidence="3" key="1">
    <citation type="submission" date="2021-02" db="EMBL/GenBank/DDBJ databases">
        <authorList>
            <person name="Nowell W R."/>
        </authorList>
    </citation>
    <scope>NUCLEOTIDE SEQUENCE</scope>
</reference>
<dbReference type="PANTHER" id="PTHR46580:SF4">
    <property type="entry name" value="ATP_GTP-BINDING PROTEIN"/>
    <property type="match status" value="1"/>
</dbReference>
<proteinExistence type="predicted"/>
<organism evidence="3 4">
    <name type="scientific">Rotaria sordida</name>
    <dbReference type="NCBI Taxonomy" id="392033"/>
    <lineage>
        <taxon>Eukaryota</taxon>
        <taxon>Metazoa</taxon>
        <taxon>Spiralia</taxon>
        <taxon>Gnathifera</taxon>
        <taxon>Rotifera</taxon>
        <taxon>Eurotatoria</taxon>
        <taxon>Bdelloidea</taxon>
        <taxon>Philodinida</taxon>
        <taxon>Philodinidae</taxon>
        <taxon>Rotaria</taxon>
    </lineage>
</organism>
<gene>
    <name evidence="3" type="ORF">RFH988_LOCUS38053</name>
</gene>
<name>A0A815RYM1_9BILA</name>
<dbReference type="EMBL" id="CAJNOO010008482">
    <property type="protein sequence ID" value="CAF1482548.1"/>
    <property type="molecule type" value="Genomic_DNA"/>
</dbReference>
<evidence type="ECO:0000313" key="3">
    <source>
        <dbReference type="EMBL" id="CAF1482548.1"/>
    </source>
</evidence>
<dbReference type="Gene3D" id="2.30.30.100">
    <property type="match status" value="6"/>
</dbReference>
<evidence type="ECO:0008006" key="5">
    <source>
        <dbReference type="Google" id="ProtNLM"/>
    </source>
</evidence>
<feature type="region of interest" description="Disordered" evidence="2">
    <location>
        <begin position="152"/>
        <end position="172"/>
    </location>
</feature>
<dbReference type="InterPro" id="IPR013517">
    <property type="entry name" value="FG-GAP"/>
</dbReference>
<evidence type="ECO:0000256" key="1">
    <source>
        <dbReference type="ARBA" id="ARBA00022729"/>
    </source>
</evidence>
<dbReference type="AlphaFoldDB" id="A0A815RYM1"/>
<protein>
    <recommendedName>
        <fullName evidence="5">VCBS repeat-containing protein</fullName>
    </recommendedName>
</protein>
<comment type="caution">
    <text evidence="3">The sequence shown here is derived from an EMBL/GenBank/DDBJ whole genome shotgun (WGS) entry which is preliminary data.</text>
</comment>
<keyword evidence="1" id="KW-0732">Signal</keyword>
<evidence type="ECO:0000313" key="4">
    <source>
        <dbReference type="Proteomes" id="UP000663882"/>
    </source>
</evidence>
<dbReference type="Proteomes" id="UP000663882">
    <property type="component" value="Unassembled WGS sequence"/>
</dbReference>